<sequence>MPDHQKVLYRTEGGRGSAQLTVLPRIPRGTLGIAVLCDGPGRILVHLGGIASFATVCGTGTSPGVYNEIALGSAKRSVALSVTGSSHNEWALTVGWTSVIAPPS</sequence>
<gene>
    <name evidence="1" type="ORF">ITX44_33985</name>
</gene>
<dbReference type="Proteomes" id="UP000749040">
    <property type="component" value="Unassembled WGS sequence"/>
</dbReference>
<comment type="caution">
    <text evidence="1">The sequence shown here is derived from an EMBL/GenBank/DDBJ whole genome shotgun (WGS) entry which is preliminary data.</text>
</comment>
<keyword evidence="2" id="KW-1185">Reference proteome</keyword>
<evidence type="ECO:0000313" key="1">
    <source>
        <dbReference type="EMBL" id="MBM9509473.1"/>
    </source>
</evidence>
<protein>
    <submittedName>
        <fullName evidence="1">Uncharacterized protein</fullName>
    </submittedName>
</protein>
<name>A0ABS2U1J6_9ACTN</name>
<evidence type="ECO:0000313" key="2">
    <source>
        <dbReference type="Proteomes" id="UP000749040"/>
    </source>
</evidence>
<dbReference type="EMBL" id="JADKYB010000026">
    <property type="protein sequence ID" value="MBM9509473.1"/>
    <property type="molecule type" value="Genomic_DNA"/>
</dbReference>
<accession>A0ABS2U1J6</accession>
<proteinExistence type="predicted"/>
<dbReference type="RefSeq" id="WP_205362635.1">
    <property type="nucleotide sequence ID" value="NZ_JADKYB010000026.1"/>
</dbReference>
<reference evidence="1 2" key="1">
    <citation type="submission" date="2021-01" db="EMBL/GenBank/DDBJ databases">
        <title>Streptomyces acididurans sp. nov., isolated from a peat swamp forest soil.</title>
        <authorList>
            <person name="Chantavorakit T."/>
            <person name="Duangmal K."/>
        </authorList>
    </citation>
    <scope>NUCLEOTIDE SEQUENCE [LARGE SCALE GENOMIC DNA]</scope>
    <source>
        <strain evidence="1 2">KK5PA1</strain>
    </source>
</reference>
<organism evidence="1 2">
    <name type="scientific">Actinacidiphila acididurans</name>
    <dbReference type="NCBI Taxonomy" id="2784346"/>
    <lineage>
        <taxon>Bacteria</taxon>
        <taxon>Bacillati</taxon>
        <taxon>Actinomycetota</taxon>
        <taxon>Actinomycetes</taxon>
        <taxon>Kitasatosporales</taxon>
        <taxon>Streptomycetaceae</taxon>
        <taxon>Actinacidiphila</taxon>
    </lineage>
</organism>